<evidence type="ECO:0000313" key="3">
    <source>
        <dbReference type="Proteomes" id="UP000075714"/>
    </source>
</evidence>
<dbReference type="OrthoDB" id="554209at2759"/>
<proteinExistence type="predicted"/>
<keyword evidence="1" id="KW-0175">Coiled coil</keyword>
<evidence type="ECO:0000256" key="1">
    <source>
        <dbReference type="SAM" id="Coils"/>
    </source>
</evidence>
<organism evidence="2 3">
    <name type="scientific">Gonium pectorale</name>
    <name type="common">Green alga</name>
    <dbReference type="NCBI Taxonomy" id="33097"/>
    <lineage>
        <taxon>Eukaryota</taxon>
        <taxon>Viridiplantae</taxon>
        <taxon>Chlorophyta</taxon>
        <taxon>core chlorophytes</taxon>
        <taxon>Chlorophyceae</taxon>
        <taxon>CS clade</taxon>
        <taxon>Chlamydomonadales</taxon>
        <taxon>Volvocaceae</taxon>
        <taxon>Gonium</taxon>
    </lineage>
</organism>
<accession>A0A150FYG4</accession>
<sequence length="157" mass="17641">MDPLVQFSEVRLAALEQSLTALQQLHAELERKVAGLGDELEILRLGNKEYAQVLRRSLLEAAYKYFGEKVAPLGESESWRQYTQRHRQDLESLGFPAACQGLIPKGEGTHYQMGCNTAHVLRKNNPGLFLNTYLGGLPEDSQGPWEELVEFVGKNNL</sequence>
<dbReference type="AlphaFoldDB" id="A0A150FYG4"/>
<keyword evidence="3" id="KW-1185">Reference proteome</keyword>
<protein>
    <submittedName>
        <fullName evidence="2">Uncharacterized protein</fullName>
    </submittedName>
</protein>
<reference evidence="3" key="1">
    <citation type="journal article" date="2016" name="Nat. Commun.">
        <title>The Gonium pectorale genome demonstrates co-option of cell cycle regulation during the evolution of multicellularity.</title>
        <authorList>
            <person name="Hanschen E.R."/>
            <person name="Marriage T.N."/>
            <person name="Ferris P.J."/>
            <person name="Hamaji T."/>
            <person name="Toyoda A."/>
            <person name="Fujiyama A."/>
            <person name="Neme R."/>
            <person name="Noguchi H."/>
            <person name="Minakuchi Y."/>
            <person name="Suzuki M."/>
            <person name="Kawai-Toyooka H."/>
            <person name="Smith D.R."/>
            <person name="Sparks H."/>
            <person name="Anderson J."/>
            <person name="Bakaric R."/>
            <person name="Luria V."/>
            <person name="Karger A."/>
            <person name="Kirschner M.W."/>
            <person name="Durand P.M."/>
            <person name="Michod R.E."/>
            <person name="Nozaki H."/>
            <person name="Olson B.J."/>
        </authorList>
    </citation>
    <scope>NUCLEOTIDE SEQUENCE [LARGE SCALE GENOMIC DNA]</scope>
    <source>
        <strain evidence="3">NIES-2863</strain>
    </source>
</reference>
<dbReference type="EMBL" id="LSYV01000127">
    <property type="protein sequence ID" value="KXZ42651.1"/>
    <property type="molecule type" value="Genomic_DNA"/>
</dbReference>
<comment type="caution">
    <text evidence="2">The sequence shown here is derived from an EMBL/GenBank/DDBJ whole genome shotgun (WGS) entry which is preliminary data.</text>
</comment>
<gene>
    <name evidence="2" type="ORF">GPECTOR_127g529</name>
</gene>
<evidence type="ECO:0000313" key="2">
    <source>
        <dbReference type="EMBL" id="KXZ42651.1"/>
    </source>
</evidence>
<feature type="coiled-coil region" evidence="1">
    <location>
        <begin position="5"/>
        <end position="39"/>
    </location>
</feature>
<dbReference type="Proteomes" id="UP000075714">
    <property type="component" value="Unassembled WGS sequence"/>
</dbReference>
<name>A0A150FYG4_GONPE</name>